<keyword evidence="2" id="KW-0560">Oxidoreductase</keyword>
<evidence type="ECO:0000259" key="3">
    <source>
        <dbReference type="Pfam" id="PF05368"/>
    </source>
</evidence>
<dbReference type="EMBL" id="JAULSY010000098">
    <property type="protein sequence ID" value="KAK0665968.1"/>
    <property type="molecule type" value="Genomic_DNA"/>
</dbReference>
<dbReference type="InterPro" id="IPR045312">
    <property type="entry name" value="PCBER-like"/>
</dbReference>
<dbReference type="PANTHER" id="PTHR47706:SF10">
    <property type="entry name" value="NMRA-LIKE DOMAIN-CONTAINING PROTEIN"/>
    <property type="match status" value="1"/>
</dbReference>
<gene>
    <name evidence="4" type="ORF">QBC41DRAFT_231670</name>
</gene>
<evidence type="ECO:0000256" key="1">
    <source>
        <dbReference type="ARBA" id="ARBA00022857"/>
    </source>
</evidence>
<dbReference type="PANTHER" id="PTHR47706">
    <property type="entry name" value="NMRA-LIKE FAMILY PROTEIN"/>
    <property type="match status" value="1"/>
</dbReference>
<keyword evidence="1" id="KW-0521">NADP</keyword>
<protein>
    <recommendedName>
        <fullName evidence="3">NmrA-like domain-containing protein</fullName>
    </recommendedName>
</protein>
<dbReference type="InterPro" id="IPR051609">
    <property type="entry name" value="NmrA/Isoflavone_reductase-like"/>
</dbReference>
<sequence>MVSIKTVAVLGGTGNLGPSIVHHLLSAGFTVTGLTRASSTNSTPVYPDSVTVHKVDFASFDSLRSALDGQDAVVSVVGSPGVAAQKLAVDAAVAAGVKRFIPSEFGVNTRKVRDRPIGRILREKVEVVDYLIGREGEISWTGVSTGLFFDWGLEKHGLSTINLGDKTSSVVDSGNEKFQVSTLAQVGRAVVKILQHPEETKNKYLVTSSFQVSQNEIIKTVEELTGEKYPVVKREKAEDLQKAGEEKLAVGDYRAFIDFLRAYNNADGAGNAVSEEESANGLIGLEYEDLRESVREWLVKAGVLS</sequence>
<name>A0AA39Z847_9PEZI</name>
<dbReference type="AlphaFoldDB" id="A0AA39Z847"/>
<feature type="domain" description="NmrA-like" evidence="3">
    <location>
        <begin position="5"/>
        <end position="229"/>
    </location>
</feature>
<comment type="caution">
    <text evidence="4">The sequence shown here is derived from an EMBL/GenBank/DDBJ whole genome shotgun (WGS) entry which is preliminary data.</text>
</comment>
<accession>A0AA39Z847</accession>
<keyword evidence="5" id="KW-1185">Reference proteome</keyword>
<dbReference type="CDD" id="cd05259">
    <property type="entry name" value="PCBER_SDR_a"/>
    <property type="match status" value="1"/>
</dbReference>
<evidence type="ECO:0000256" key="2">
    <source>
        <dbReference type="ARBA" id="ARBA00023002"/>
    </source>
</evidence>
<dbReference type="InterPro" id="IPR008030">
    <property type="entry name" value="NmrA-like"/>
</dbReference>
<proteinExistence type="predicted"/>
<dbReference type="SUPFAM" id="SSF51735">
    <property type="entry name" value="NAD(P)-binding Rossmann-fold domains"/>
    <property type="match status" value="1"/>
</dbReference>
<dbReference type="Gene3D" id="3.90.25.10">
    <property type="entry name" value="UDP-galactose 4-epimerase, domain 1"/>
    <property type="match status" value="1"/>
</dbReference>
<organism evidence="4 5">
    <name type="scientific">Cercophora samala</name>
    <dbReference type="NCBI Taxonomy" id="330535"/>
    <lineage>
        <taxon>Eukaryota</taxon>
        <taxon>Fungi</taxon>
        <taxon>Dikarya</taxon>
        <taxon>Ascomycota</taxon>
        <taxon>Pezizomycotina</taxon>
        <taxon>Sordariomycetes</taxon>
        <taxon>Sordariomycetidae</taxon>
        <taxon>Sordariales</taxon>
        <taxon>Lasiosphaeriaceae</taxon>
        <taxon>Cercophora</taxon>
    </lineage>
</organism>
<dbReference type="Proteomes" id="UP001174997">
    <property type="component" value="Unassembled WGS sequence"/>
</dbReference>
<evidence type="ECO:0000313" key="4">
    <source>
        <dbReference type="EMBL" id="KAK0665968.1"/>
    </source>
</evidence>
<evidence type="ECO:0000313" key="5">
    <source>
        <dbReference type="Proteomes" id="UP001174997"/>
    </source>
</evidence>
<dbReference type="Pfam" id="PF05368">
    <property type="entry name" value="NmrA"/>
    <property type="match status" value="1"/>
</dbReference>
<dbReference type="GO" id="GO:0016491">
    <property type="term" value="F:oxidoreductase activity"/>
    <property type="evidence" value="ECO:0007669"/>
    <property type="project" value="UniProtKB-KW"/>
</dbReference>
<dbReference type="Gene3D" id="3.40.50.720">
    <property type="entry name" value="NAD(P)-binding Rossmann-like Domain"/>
    <property type="match status" value="1"/>
</dbReference>
<reference evidence="4" key="1">
    <citation type="submission" date="2023-06" db="EMBL/GenBank/DDBJ databases">
        <title>Genome-scale phylogeny and comparative genomics of the fungal order Sordariales.</title>
        <authorList>
            <consortium name="Lawrence Berkeley National Laboratory"/>
            <person name="Hensen N."/>
            <person name="Bonometti L."/>
            <person name="Westerberg I."/>
            <person name="Brannstrom I.O."/>
            <person name="Guillou S."/>
            <person name="Cros-Aarteil S."/>
            <person name="Calhoun S."/>
            <person name="Haridas S."/>
            <person name="Kuo A."/>
            <person name="Mondo S."/>
            <person name="Pangilinan J."/>
            <person name="Riley R."/>
            <person name="Labutti K."/>
            <person name="Andreopoulos B."/>
            <person name="Lipzen A."/>
            <person name="Chen C."/>
            <person name="Yanf M."/>
            <person name="Daum C."/>
            <person name="Ng V."/>
            <person name="Clum A."/>
            <person name="Steindorff A."/>
            <person name="Ohm R."/>
            <person name="Martin F."/>
            <person name="Silar P."/>
            <person name="Natvig D."/>
            <person name="Lalanne C."/>
            <person name="Gautier V."/>
            <person name="Ament-Velasquez S.L."/>
            <person name="Kruys A."/>
            <person name="Hutchinson M.I."/>
            <person name="Powell A.J."/>
            <person name="Barry K."/>
            <person name="Miller A.N."/>
            <person name="Grigoriev I.V."/>
            <person name="Debuchy R."/>
            <person name="Gladieux P."/>
            <person name="Thoren M.H."/>
            <person name="Johannesson H."/>
        </authorList>
    </citation>
    <scope>NUCLEOTIDE SEQUENCE</scope>
    <source>
        <strain evidence="4">CBS 307.81</strain>
    </source>
</reference>
<dbReference type="InterPro" id="IPR036291">
    <property type="entry name" value="NAD(P)-bd_dom_sf"/>
</dbReference>